<keyword evidence="5" id="KW-1185">Reference proteome</keyword>
<feature type="compositionally biased region" description="Low complexity" evidence="2">
    <location>
        <begin position="22"/>
        <end position="33"/>
    </location>
</feature>
<dbReference type="PANTHER" id="PTHR15379">
    <property type="entry name" value="CELL GROWTH REGULATOR WITH RING FINGER DOMAIN PROTEIN 1"/>
    <property type="match status" value="1"/>
</dbReference>
<dbReference type="InterPro" id="IPR013083">
    <property type="entry name" value="Znf_RING/FYVE/PHD"/>
</dbReference>
<dbReference type="OrthoDB" id="1711136at2759"/>
<evidence type="ECO:0000256" key="1">
    <source>
        <dbReference type="PROSITE-ProRule" id="PRU00175"/>
    </source>
</evidence>
<evidence type="ECO:0000256" key="2">
    <source>
        <dbReference type="SAM" id="MobiDB-lite"/>
    </source>
</evidence>
<gene>
    <name evidence="4" type="ORF">M0811_03714</name>
</gene>
<accession>A0A9Q0LWW6</accession>
<comment type="caution">
    <text evidence="4">The sequence shown here is derived from an EMBL/GenBank/DDBJ whole genome shotgun (WGS) entry which is preliminary data.</text>
</comment>
<proteinExistence type="predicted"/>
<dbReference type="AlphaFoldDB" id="A0A9Q0LWW6"/>
<feature type="compositionally biased region" description="Basic and acidic residues" evidence="2">
    <location>
        <begin position="1"/>
        <end position="13"/>
    </location>
</feature>
<protein>
    <recommendedName>
        <fullName evidence="3">RING-type domain-containing protein</fullName>
    </recommendedName>
</protein>
<keyword evidence="1" id="KW-0479">Metal-binding</keyword>
<feature type="domain" description="RING-type" evidence="3">
    <location>
        <begin position="306"/>
        <end position="341"/>
    </location>
</feature>
<organism evidence="4 5">
    <name type="scientific">Anaeramoeba ignava</name>
    <name type="common">Anaerobic marine amoeba</name>
    <dbReference type="NCBI Taxonomy" id="1746090"/>
    <lineage>
        <taxon>Eukaryota</taxon>
        <taxon>Metamonada</taxon>
        <taxon>Anaeramoebidae</taxon>
        <taxon>Anaeramoeba</taxon>
    </lineage>
</organism>
<dbReference type="SUPFAM" id="SSF57850">
    <property type="entry name" value="RING/U-box"/>
    <property type="match status" value="1"/>
</dbReference>
<dbReference type="Pfam" id="PF13920">
    <property type="entry name" value="zf-C3HC4_3"/>
    <property type="match status" value="1"/>
</dbReference>
<feature type="region of interest" description="Disordered" evidence="2">
    <location>
        <begin position="1"/>
        <end position="86"/>
    </location>
</feature>
<reference evidence="4" key="1">
    <citation type="submission" date="2022-10" db="EMBL/GenBank/DDBJ databases">
        <title>Novel sulphate-reducing endosymbionts in the free-living metamonad Anaeramoeba.</title>
        <authorList>
            <person name="Jerlstrom-Hultqvist J."/>
            <person name="Cepicka I."/>
            <person name="Gallot-Lavallee L."/>
            <person name="Salas-Leiva D."/>
            <person name="Curtis B.A."/>
            <person name="Zahonova K."/>
            <person name="Pipaliya S."/>
            <person name="Dacks J."/>
            <person name="Roger A.J."/>
        </authorList>
    </citation>
    <scope>NUCLEOTIDE SEQUENCE</scope>
    <source>
        <strain evidence="4">BMAN</strain>
    </source>
</reference>
<evidence type="ECO:0000313" key="4">
    <source>
        <dbReference type="EMBL" id="KAJ5080230.1"/>
    </source>
</evidence>
<feature type="compositionally biased region" description="Basic and acidic residues" evidence="2">
    <location>
        <begin position="35"/>
        <end position="59"/>
    </location>
</feature>
<dbReference type="SMART" id="SM00184">
    <property type="entry name" value="RING"/>
    <property type="match status" value="1"/>
</dbReference>
<feature type="compositionally biased region" description="Basic residues" evidence="2">
    <location>
        <begin position="76"/>
        <end position="86"/>
    </location>
</feature>
<evidence type="ECO:0000259" key="3">
    <source>
        <dbReference type="PROSITE" id="PS50089"/>
    </source>
</evidence>
<name>A0A9Q0LWW6_ANAIG</name>
<dbReference type="PANTHER" id="PTHR15379:SF2">
    <property type="entry name" value="CELL GROWTH REGULATOR WITH RING FINGER DOMAIN PROTEIN 1"/>
    <property type="match status" value="1"/>
</dbReference>
<keyword evidence="1" id="KW-0863">Zinc-finger</keyword>
<dbReference type="GO" id="GO:0008270">
    <property type="term" value="F:zinc ion binding"/>
    <property type="evidence" value="ECO:0007669"/>
    <property type="project" value="UniProtKB-KW"/>
</dbReference>
<dbReference type="PROSITE" id="PS50089">
    <property type="entry name" value="ZF_RING_2"/>
    <property type="match status" value="1"/>
</dbReference>
<sequence length="351" mass="42116">MKKTKKQMENMKEKKQRKNQKVSKNTNNSSKKYSLLKEDQQDIIDNETKSGTEKQKEIELEIEMNSLSEVEEKPKENKKKKKKKKNKNILLNPEDVYICSDVKVFPQNSKEMQYSSEIFPFSLFEPNFQFKYQQQLSKYYPLVIIIKPKKSEKWTSKFPQFENTIHSKNRLQMYKENQFEEKEKLLENDERNSLTGYEIEEEIKTGRYLEKERSEILLENDDDYDDYNYNGMNYSKEKEKKGIEEIEFFIRNHIDQVKFINFKIIIIHFPKESLNPVVLHNLVVIDENIYSVDEVYGNNDFDSNECVVCMERKRNVILLPCRHMFICNLCLKNIDRCPVCRAQFSSHFVFV</sequence>
<dbReference type="GO" id="GO:0030308">
    <property type="term" value="P:negative regulation of cell growth"/>
    <property type="evidence" value="ECO:0007669"/>
    <property type="project" value="TreeGrafter"/>
</dbReference>
<dbReference type="Gene3D" id="3.30.40.10">
    <property type="entry name" value="Zinc/RING finger domain, C3HC4 (zinc finger)"/>
    <property type="match status" value="1"/>
</dbReference>
<keyword evidence="1" id="KW-0862">Zinc</keyword>
<dbReference type="Proteomes" id="UP001149090">
    <property type="component" value="Unassembled WGS sequence"/>
</dbReference>
<dbReference type="EMBL" id="JAPDFW010000011">
    <property type="protein sequence ID" value="KAJ5080230.1"/>
    <property type="molecule type" value="Genomic_DNA"/>
</dbReference>
<evidence type="ECO:0000313" key="5">
    <source>
        <dbReference type="Proteomes" id="UP001149090"/>
    </source>
</evidence>
<dbReference type="InterPro" id="IPR001841">
    <property type="entry name" value="Znf_RING"/>
</dbReference>
<dbReference type="InterPro" id="IPR042496">
    <property type="entry name" value="CGRF1"/>
</dbReference>